<name>A0A1I6RMX0_9EURY</name>
<dbReference type="Pfam" id="PF02643">
    <property type="entry name" value="DUF192"/>
    <property type="match status" value="1"/>
</dbReference>
<dbReference type="OrthoDB" id="6763at2157"/>
<dbReference type="PANTHER" id="PTHR37953:SF1">
    <property type="entry name" value="UPF0127 PROTEIN MJ1496"/>
    <property type="match status" value="1"/>
</dbReference>
<keyword evidence="1" id="KW-0812">Transmembrane</keyword>
<evidence type="ECO:0008006" key="4">
    <source>
        <dbReference type="Google" id="ProtNLM"/>
    </source>
</evidence>
<evidence type="ECO:0000256" key="1">
    <source>
        <dbReference type="SAM" id="Phobius"/>
    </source>
</evidence>
<keyword evidence="1" id="KW-1133">Transmembrane helix</keyword>
<dbReference type="InterPro" id="IPR038695">
    <property type="entry name" value="Saro_0823-like_sf"/>
</dbReference>
<evidence type="ECO:0000313" key="3">
    <source>
        <dbReference type="Proteomes" id="UP000199199"/>
    </source>
</evidence>
<reference evidence="3" key="1">
    <citation type="submission" date="2016-10" db="EMBL/GenBank/DDBJ databases">
        <authorList>
            <person name="Varghese N."/>
            <person name="Submissions S."/>
        </authorList>
    </citation>
    <scope>NUCLEOTIDE SEQUENCE [LARGE SCALE GENOMIC DNA]</scope>
    <source>
        <strain evidence="3">DSM 22427</strain>
    </source>
</reference>
<protein>
    <recommendedName>
        <fullName evidence="4">DUF192 domain-containing protein</fullName>
    </recommendedName>
</protein>
<keyword evidence="1" id="KW-0472">Membrane</keyword>
<sequence>MDTDRASRLLLVVALAIVVGFVLVQVGLFPTPWSADHATVTVTATDGDPRATVDAEVADTWSERYTGLSNHESLEGDEGMLFVHDGEGERTYVMRDMDFAIDIIFIDDDGEVTAVREARAPDAGEDGTDLEYSDRAKWVLEVRSGYADERGIDAGDEVSIEYE</sequence>
<proteinExistence type="predicted"/>
<dbReference type="RefSeq" id="WP_092904050.1">
    <property type="nucleotide sequence ID" value="NZ_FOZS01000002.1"/>
</dbReference>
<keyword evidence="3" id="KW-1185">Reference proteome</keyword>
<dbReference type="Gene3D" id="2.60.120.1140">
    <property type="entry name" value="Protein of unknown function DUF192"/>
    <property type="match status" value="1"/>
</dbReference>
<dbReference type="Proteomes" id="UP000199199">
    <property type="component" value="Unassembled WGS sequence"/>
</dbReference>
<dbReference type="InterPro" id="IPR003795">
    <property type="entry name" value="DUF192"/>
</dbReference>
<feature type="transmembrane region" description="Helical" evidence="1">
    <location>
        <begin position="9"/>
        <end position="29"/>
    </location>
</feature>
<gene>
    <name evidence="2" type="ORF">SAMN04488556_1924</name>
</gene>
<accession>A0A1I6RMX0</accession>
<dbReference type="PANTHER" id="PTHR37953">
    <property type="entry name" value="UPF0127 PROTEIN MJ1496"/>
    <property type="match status" value="1"/>
</dbReference>
<dbReference type="EMBL" id="FOZS01000002">
    <property type="protein sequence ID" value="SFS66059.1"/>
    <property type="molecule type" value="Genomic_DNA"/>
</dbReference>
<organism evidence="2 3">
    <name type="scientific">Halostagnicola kamekurae</name>
    <dbReference type="NCBI Taxonomy" id="619731"/>
    <lineage>
        <taxon>Archaea</taxon>
        <taxon>Methanobacteriati</taxon>
        <taxon>Methanobacteriota</taxon>
        <taxon>Stenosarchaea group</taxon>
        <taxon>Halobacteria</taxon>
        <taxon>Halobacteriales</taxon>
        <taxon>Natrialbaceae</taxon>
        <taxon>Halostagnicola</taxon>
    </lineage>
</organism>
<evidence type="ECO:0000313" key="2">
    <source>
        <dbReference type="EMBL" id="SFS66059.1"/>
    </source>
</evidence>
<dbReference type="AlphaFoldDB" id="A0A1I6RMX0"/>